<dbReference type="Pfam" id="PF21760">
    <property type="entry name" value="SecD_1st"/>
    <property type="match status" value="1"/>
</dbReference>
<evidence type="ECO:0000256" key="2">
    <source>
        <dbReference type="ARBA" id="ARBA00022448"/>
    </source>
</evidence>
<keyword evidence="5 9" id="KW-0653">Protein transport</keyword>
<evidence type="ECO:0000256" key="4">
    <source>
        <dbReference type="ARBA" id="ARBA00022692"/>
    </source>
</evidence>
<feature type="transmembrane region" description="Helical" evidence="9">
    <location>
        <begin position="562"/>
        <end position="586"/>
    </location>
</feature>
<evidence type="ECO:0000256" key="8">
    <source>
        <dbReference type="ARBA" id="ARBA00023136"/>
    </source>
</evidence>
<feature type="transmembrane region" description="Helical" evidence="9">
    <location>
        <begin position="1251"/>
        <end position="1273"/>
    </location>
</feature>
<protein>
    <recommendedName>
        <fullName evidence="9 10">Multifunctional fusion protein</fullName>
    </recommendedName>
    <domain>
        <recommendedName>
            <fullName evidence="9">Protein translocase subunit SecD</fullName>
        </recommendedName>
    </domain>
    <domain>
        <recommendedName>
            <fullName evidence="10">Protein-export membrane protein SecF</fullName>
        </recommendedName>
    </domain>
</protein>
<feature type="transmembrane region" description="Helical" evidence="9">
    <location>
        <begin position="1106"/>
        <end position="1124"/>
    </location>
</feature>
<dbReference type="NCBIfam" id="TIGR01129">
    <property type="entry name" value="secD"/>
    <property type="match status" value="1"/>
</dbReference>
<comment type="subunit">
    <text evidence="10">Forms a complex with SecD. Part of the essential Sec protein translocation apparatus which comprises SecA, SecYEG and auxiliary proteins SecDF. Other proteins may also be involved.</text>
</comment>
<dbReference type="Proteomes" id="UP000318626">
    <property type="component" value="Chromosome"/>
</dbReference>
<dbReference type="Gene3D" id="1.20.1640.10">
    <property type="entry name" value="Multidrug efflux transporter AcrB transmembrane domain"/>
    <property type="match status" value="2"/>
</dbReference>
<accession>A0A518C6P2</accession>
<dbReference type="NCBIfam" id="TIGR00966">
    <property type="entry name" value="transloc_SecF"/>
    <property type="match status" value="1"/>
</dbReference>
<feature type="transmembrane region" description="Helical" evidence="9">
    <location>
        <begin position="463"/>
        <end position="483"/>
    </location>
</feature>
<keyword evidence="8 9" id="KW-0472">Membrane</keyword>
<feature type="compositionally biased region" description="Low complexity" evidence="11">
    <location>
        <begin position="964"/>
        <end position="973"/>
    </location>
</feature>
<evidence type="ECO:0000259" key="13">
    <source>
        <dbReference type="Pfam" id="PF21760"/>
    </source>
</evidence>
<gene>
    <name evidence="9" type="primary">secD</name>
    <name evidence="10" type="synonym">secF</name>
    <name evidence="15" type="ORF">Pan97_19070</name>
</gene>
<dbReference type="NCBIfam" id="TIGR00916">
    <property type="entry name" value="2A0604s01"/>
    <property type="match status" value="1"/>
</dbReference>
<dbReference type="PANTHER" id="PTHR30081">
    <property type="entry name" value="PROTEIN-EXPORT MEMBRANE PROTEIN SEC"/>
    <property type="match status" value="1"/>
</dbReference>
<organism evidence="15 16">
    <name type="scientific">Bremerella volcania</name>
    <dbReference type="NCBI Taxonomy" id="2527984"/>
    <lineage>
        <taxon>Bacteria</taxon>
        <taxon>Pseudomonadati</taxon>
        <taxon>Planctomycetota</taxon>
        <taxon>Planctomycetia</taxon>
        <taxon>Pirellulales</taxon>
        <taxon>Pirellulaceae</taxon>
        <taxon>Bremerella</taxon>
    </lineage>
</organism>
<keyword evidence="6 9" id="KW-1133">Transmembrane helix</keyword>
<dbReference type="EMBL" id="CP036289">
    <property type="protein sequence ID" value="QDU74887.1"/>
    <property type="molecule type" value="Genomic_DNA"/>
</dbReference>
<dbReference type="Pfam" id="PF22599">
    <property type="entry name" value="SecDF_P1_head"/>
    <property type="match status" value="1"/>
</dbReference>
<feature type="transmembrane region" description="Helical" evidence="9">
    <location>
        <begin position="617"/>
        <end position="635"/>
    </location>
</feature>
<dbReference type="InterPro" id="IPR048631">
    <property type="entry name" value="SecD_1st"/>
</dbReference>
<feature type="domain" description="SecDF P1 head subdomain" evidence="14">
    <location>
        <begin position="314"/>
        <end position="415"/>
    </location>
</feature>
<reference evidence="16" key="1">
    <citation type="submission" date="2019-02" db="EMBL/GenBank/DDBJ databases">
        <title>Deep-cultivation of Planctomycetes and their phenomic and genomic characterization uncovers novel biology.</title>
        <authorList>
            <person name="Wiegand S."/>
            <person name="Jogler M."/>
            <person name="Boedeker C."/>
            <person name="Pinto D."/>
            <person name="Vollmers J."/>
            <person name="Rivas-Marin E."/>
            <person name="Kohn T."/>
            <person name="Peeters S.H."/>
            <person name="Heuer A."/>
            <person name="Rast P."/>
            <person name="Oberbeckmann S."/>
            <person name="Bunk B."/>
            <person name="Jeske O."/>
            <person name="Meyerdierks A."/>
            <person name="Storesund J.E."/>
            <person name="Kallscheuer N."/>
            <person name="Luecker S."/>
            <person name="Lage O.M."/>
            <person name="Pohl T."/>
            <person name="Merkel B.J."/>
            <person name="Hornburger P."/>
            <person name="Mueller R.-W."/>
            <person name="Bruemmer F."/>
            <person name="Labrenz M."/>
            <person name="Spormann A.M."/>
            <person name="Op den Camp H."/>
            <person name="Overmann J."/>
            <person name="Amann R."/>
            <person name="Jetten M.S.M."/>
            <person name="Mascher T."/>
            <person name="Medema M.H."/>
            <person name="Devos D.P."/>
            <person name="Kaster A.-K."/>
            <person name="Ovreas L."/>
            <person name="Rohde M."/>
            <person name="Galperin M.Y."/>
            <person name="Jogler C."/>
        </authorList>
    </citation>
    <scope>NUCLEOTIDE SEQUENCE [LARGE SCALE GENOMIC DNA]</scope>
    <source>
        <strain evidence="16">Pan97</strain>
    </source>
</reference>
<evidence type="ECO:0000256" key="1">
    <source>
        <dbReference type="ARBA" id="ARBA00004651"/>
    </source>
</evidence>
<dbReference type="RefSeq" id="WP_165698673.1">
    <property type="nucleotide sequence ID" value="NZ_CP036289.1"/>
</dbReference>
<dbReference type="InterPro" id="IPR022813">
    <property type="entry name" value="SecD/SecF_arch_bac"/>
</dbReference>
<feature type="domain" description="Protein export membrane protein SecD/SecF C-terminal" evidence="12">
    <location>
        <begin position="1077"/>
        <end position="1275"/>
    </location>
</feature>
<dbReference type="PRINTS" id="PR01755">
    <property type="entry name" value="SECFTRNLCASE"/>
</dbReference>
<comment type="subunit">
    <text evidence="9">Forms a complex with SecF. Part of the essential Sec protein translocation apparatus which comprises SecA, SecYEG and auxiliary proteins SecDF. Other proteins may also be involved.</text>
</comment>
<dbReference type="Pfam" id="PF07549">
    <property type="entry name" value="Sec_GG"/>
    <property type="match status" value="1"/>
</dbReference>
<dbReference type="GO" id="GO:0005886">
    <property type="term" value="C:plasma membrane"/>
    <property type="evidence" value="ECO:0007669"/>
    <property type="project" value="UniProtKB-SubCell"/>
</dbReference>
<feature type="transmembrane region" description="Helical" evidence="9">
    <location>
        <begin position="104"/>
        <end position="122"/>
    </location>
</feature>
<keyword evidence="4 9" id="KW-0812">Transmembrane</keyword>
<evidence type="ECO:0000256" key="6">
    <source>
        <dbReference type="ARBA" id="ARBA00022989"/>
    </source>
</evidence>
<comment type="caution">
    <text evidence="9">Lacks conserved residue(s) required for the propagation of feature annotation.</text>
</comment>
<dbReference type="Gene3D" id="3.30.70.3220">
    <property type="match status" value="1"/>
</dbReference>
<evidence type="ECO:0000256" key="11">
    <source>
        <dbReference type="SAM" id="MobiDB-lite"/>
    </source>
</evidence>
<evidence type="ECO:0000256" key="7">
    <source>
        <dbReference type="ARBA" id="ARBA00023010"/>
    </source>
</evidence>
<feature type="compositionally biased region" description="Basic and acidic residues" evidence="11">
    <location>
        <begin position="924"/>
        <end position="953"/>
    </location>
</feature>
<dbReference type="KEGG" id="bvo:Pan97_19070"/>
<feature type="transmembrane region" description="Helical" evidence="9">
    <location>
        <begin position="1131"/>
        <end position="1158"/>
    </location>
</feature>
<feature type="transmembrane region" description="Helical" evidence="9">
    <location>
        <begin position="489"/>
        <end position="510"/>
    </location>
</feature>
<comment type="similarity">
    <text evidence="9">Belongs to the SecD/SecF family. SecD subfamily.</text>
</comment>
<dbReference type="InterPro" id="IPR005791">
    <property type="entry name" value="SecD"/>
</dbReference>
<dbReference type="SUPFAM" id="SSF82866">
    <property type="entry name" value="Multidrug efflux transporter AcrB transmembrane domain"/>
    <property type="match status" value="2"/>
</dbReference>
<comment type="similarity">
    <text evidence="10">Belongs to the SecD/SecF family. SecF subfamily.</text>
</comment>
<dbReference type="InterPro" id="IPR055344">
    <property type="entry name" value="SecD_SecF_C_bact"/>
</dbReference>
<dbReference type="HAMAP" id="MF_01464_B">
    <property type="entry name" value="SecF_B"/>
    <property type="match status" value="1"/>
</dbReference>
<dbReference type="GO" id="GO:0015450">
    <property type="term" value="F:protein-transporting ATPase activity"/>
    <property type="evidence" value="ECO:0007669"/>
    <property type="project" value="InterPro"/>
</dbReference>
<evidence type="ECO:0000256" key="9">
    <source>
        <dbReference type="HAMAP-Rule" id="MF_01463"/>
    </source>
</evidence>
<evidence type="ECO:0000256" key="3">
    <source>
        <dbReference type="ARBA" id="ARBA00022475"/>
    </source>
</evidence>
<feature type="transmembrane region" description="Helical" evidence="9">
    <location>
        <begin position="1219"/>
        <end position="1239"/>
    </location>
</feature>
<dbReference type="GO" id="GO:0043952">
    <property type="term" value="P:protein transport by the Sec complex"/>
    <property type="evidence" value="ECO:0007669"/>
    <property type="project" value="UniProtKB-UniRule"/>
</dbReference>
<feature type="region of interest" description="Disordered" evidence="11">
    <location>
        <begin position="916"/>
        <end position="1002"/>
    </location>
</feature>
<feature type="transmembrane region" description="Helical" evidence="9">
    <location>
        <begin position="441"/>
        <end position="458"/>
    </location>
</feature>
<evidence type="ECO:0000256" key="10">
    <source>
        <dbReference type="HAMAP-Rule" id="MF_01464"/>
    </source>
</evidence>
<dbReference type="HAMAP" id="MF_01463_B">
    <property type="entry name" value="SecD_B"/>
    <property type="match status" value="1"/>
</dbReference>
<feature type="transmembrane region" description="Helical" evidence="9">
    <location>
        <begin position="1170"/>
        <end position="1193"/>
    </location>
</feature>
<evidence type="ECO:0000313" key="16">
    <source>
        <dbReference type="Proteomes" id="UP000318626"/>
    </source>
</evidence>
<feature type="compositionally biased region" description="Low complexity" evidence="11">
    <location>
        <begin position="828"/>
        <end position="861"/>
    </location>
</feature>
<dbReference type="InterPro" id="IPR054384">
    <property type="entry name" value="SecDF_P1_head"/>
</dbReference>
<dbReference type="Gene3D" id="3.30.1360.200">
    <property type="match status" value="1"/>
</dbReference>
<feature type="domain" description="Protein export membrane protein SecD/SecF C-terminal" evidence="12">
    <location>
        <begin position="419"/>
        <end position="590"/>
    </location>
</feature>
<comment type="subcellular location">
    <subcellularLocation>
        <location evidence="1 9">Cell membrane</location>
        <topology evidence="1 9">Multi-pass membrane protein</topology>
    </subcellularLocation>
</comment>
<feature type="transmembrane region" description="Helical" evidence="9">
    <location>
        <begin position="71"/>
        <end position="92"/>
    </location>
</feature>
<feature type="region of interest" description="Disordered" evidence="11">
    <location>
        <begin position="828"/>
        <end position="886"/>
    </location>
</feature>
<dbReference type="InterPro" id="IPR005665">
    <property type="entry name" value="SecF_bac"/>
</dbReference>
<dbReference type="Pfam" id="PF02355">
    <property type="entry name" value="SecD_SecF_C"/>
    <property type="match status" value="2"/>
</dbReference>
<proteinExistence type="inferred from homology"/>
<dbReference type="InterPro" id="IPR022645">
    <property type="entry name" value="SecD/SecF_bac"/>
</dbReference>
<evidence type="ECO:0000313" key="15">
    <source>
        <dbReference type="EMBL" id="QDU74887.1"/>
    </source>
</evidence>
<keyword evidence="16" id="KW-1185">Reference proteome</keyword>
<dbReference type="GO" id="GO:0065002">
    <property type="term" value="P:intracellular protein transmembrane transport"/>
    <property type="evidence" value="ECO:0007669"/>
    <property type="project" value="UniProtKB-UniRule"/>
</dbReference>
<dbReference type="FunFam" id="1.20.1640.10:FF:000004">
    <property type="entry name" value="Protein translocase subunit SecD"/>
    <property type="match status" value="1"/>
</dbReference>
<dbReference type="GO" id="GO:0006605">
    <property type="term" value="P:protein targeting"/>
    <property type="evidence" value="ECO:0007669"/>
    <property type="project" value="UniProtKB-UniRule"/>
</dbReference>
<dbReference type="PANTHER" id="PTHR30081:SF1">
    <property type="entry name" value="PROTEIN TRANSLOCASE SUBUNIT SECD"/>
    <property type="match status" value="1"/>
</dbReference>
<keyword evidence="7 9" id="KW-0811">Translocation</keyword>
<keyword evidence="2 9" id="KW-0813">Transport</keyword>
<name>A0A518C6P2_9BACT</name>
<dbReference type="InterPro" id="IPR048634">
    <property type="entry name" value="SecD_SecF_C"/>
</dbReference>
<keyword evidence="3 9" id="KW-1003">Cell membrane</keyword>
<evidence type="ECO:0000259" key="14">
    <source>
        <dbReference type="Pfam" id="PF22599"/>
    </source>
</evidence>
<comment type="function">
    <text evidence="9">Part of the Sec protein translocase complex. Interacts with the SecYEG preprotein conducting channel. SecDF uses the proton motive force (PMF) to complete protein translocation after the ATP-dependent function of SecA.</text>
</comment>
<evidence type="ECO:0000259" key="12">
    <source>
        <dbReference type="Pfam" id="PF02355"/>
    </source>
</evidence>
<sequence length="1285" mass="137799">MQKSCTIFAVMLVLTLTVTLLTGVDFGLDAGGSSWLGSTAMAQDAPAPEVPVPTVNAAPAETPSPGSSQTFNVLGIILLTIVVPYILGFWLATAIRLPELSRKLGIIFASLVCSITICFLLWPPKFGIDLQGGVILVYEVDEQASLDLLASDTSENAAFDMTPEKQLEQGTAQLITQLQKRINPSGVSEVVIRPYGENQVEVIVPQAESADLDSIKRLITKAGVLDFMIVANKQDHDYLITRAEDEGQIGVTFVTDREGNRIGRWVRVDDDARGAVGEPNFANPNLTPYLNSQRHLVRGGGPGVPFEVLMRVERPEARLGGKHLSSSAVTRDEYGKPAVSFEFGVDGANRMGRLSQENLSEPNIPRKLGIVMDNFLISAPRINAMITDRGIITGDFTQQEVTDLVQVLRSGKLPVVLRKEPISEQKISATLGDDTIRKGQVAITVSLIAVLVFMAIYYRVAGLVACFALVFNLVLILAVMIAIKADLTLPGIAGLVLTVGMAVDANVLIYERIREEINGGATLRVALSNGFGKAMSTIVDANITTLITAAVLYRIGTDQVRGFAVTLFVGILMSMFTAIYVSRGIFDILEKKRILSTLKFMPSASSIGYDFIGKQKMAGMISLVVILVGMIGVGVRGKDIFDIDFNGGSSVQVFLEEPMPISEVRSKLTGVLPDLSVSAVTMEGYEDRIYKVDTSMAEYGQLGKVVITDRTGASAEVDLAGVETLSGIIERLAAAEVGVAVLQNTDGDGIEFQDETGADSGAMSVKNVDDKTQTADHLRMNFSTDALRYNTGAIPAGVEVVQDRISQVFTGPNGESLLVMHNMDFTPPATAAGAQGTPPVKVEAPETTPTTTEPMETAPEPEATEDKEDAPAETPEEKPETPEGDMQSLIAPVSSRLFAMLPWHVSLDVLLQDNGEEEVPATEKPAEEAPADEKPAEEEKPADAPAAEEKPMEEAPMADKPAEEPAAPMTEAPVADAPMPESPTEEAPATGPLGPLTSGAETPRFKTQTEMSFDEGISAETVRTLVNDAADSLRVARPEVALLDNEGKTLPVDSRVSQTTWTVKLSSAPDESAKILEQVSKKLDSTPVWPSSSKIGSKVAGDMQTMAILAIGFCLIGIVGYIWFRFQSVAFGVAAVVALVHDVLVTLGFIALSVWLAPVFGFLQVTEFKISLPVVAAFLTIIGYSLNDTIVIFDRIREVRGKSPDLTSEMVNISINQTLGRTLLTSLTTLIVVLILYFIGGEGIHSFSFSLVVGVIAGTYSTIFIACPVLIWLMNRDKGSKKVQA</sequence>
<evidence type="ECO:0000256" key="5">
    <source>
        <dbReference type="ARBA" id="ARBA00022927"/>
    </source>
</evidence>
<feature type="domain" description="Protein translocase subunit SecDF P1" evidence="13">
    <location>
        <begin position="172"/>
        <end position="231"/>
    </location>
</feature>
<feature type="transmembrane region" description="Helical" evidence="9">
    <location>
        <begin position="531"/>
        <end position="556"/>
    </location>
</feature>
<dbReference type="InterPro" id="IPR022646">
    <property type="entry name" value="SecD/SecF_CS"/>
</dbReference>